<proteinExistence type="predicted"/>
<dbReference type="GO" id="GO:0004713">
    <property type="term" value="F:protein tyrosine kinase activity"/>
    <property type="evidence" value="ECO:0007669"/>
    <property type="project" value="InterPro"/>
</dbReference>
<dbReference type="SMART" id="SM00219">
    <property type="entry name" value="TyrKc"/>
    <property type="match status" value="1"/>
</dbReference>
<dbReference type="InterPro" id="IPR020635">
    <property type="entry name" value="Tyr_kinase_cat_dom"/>
</dbReference>
<dbReference type="Gene3D" id="3.80.10.10">
    <property type="entry name" value="Ribonuclease Inhibitor"/>
    <property type="match status" value="1"/>
</dbReference>
<dbReference type="Proteomes" id="UP000243217">
    <property type="component" value="Unassembled WGS sequence"/>
</dbReference>
<reference evidence="3 4" key="1">
    <citation type="journal article" date="2014" name="Genome Biol. Evol.">
        <title>The secreted proteins of Achlya hypogyna and Thraustotheca clavata identify the ancestral oomycete secretome and reveal gene acquisitions by horizontal gene transfer.</title>
        <authorList>
            <person name="Misner I."/>
            <person name="Blouin N."/>
            <person name="Leonard G."/>
            <person name="Richards T.A."/>
            <person name="Lane C.E."/>
        </authorList>
    </citation>
    <scope>NUCLEOTIDE SEQUENCE [LARGE SCALE GENOMIC DNA]</scope>
    <source>
        <strain evidence="3 4">ATCC 34112</strain>
    </source>
</reference>
<accession>A0A1W0A8U0</accession>
<evidence type="ECO:0000259" key="2">
    <source>
        <dbReference type="PROSITE" id="PS50011"/>
    </source>
</evidence>
<dbReference type="EMBL" id="JNBS01000312">
    <property type="protein sequence ID" value="OQS06727.1"/>
    <property type="molecule type" value="Genomic_DNA"/>
</dbReference>
<dbReference type="AlphaFoldDB" id="A0A1W0A8U0"/>
<keyword evidence="1" id="KW-0812">Transmembrane</keyword>
<evidence type="ECO:0000313" key="3">
    <source>
        <dbReference type="EMBL" id="OQS06727.1"/>
    </source>
</evidence>
<dbReference type="InterPro" id="IPR011009">
    <property type="entry name" value="Kinase-like_dom_sf"/>
</dbReference>
<organism evidence="3 4">
    <name type="scientific">Thraustotheca clavata</name>
    <dbReference type="NCBI Taxonomy" id="74557"/>
    <lineage>
        <taxon>Eukaryota</taxon>
        <taxon>Sar</taxon>
        <taxon>Stramenopiles</taxon>
        <taxon>Oomycota</taxon>
        <taxon>Saprolegniomycetes</taxon>
        <taxon>Saprolegniales</taxon>
        <taxon>Achlyaceae</taxon>
        <taxon>Thraustotheca</taxon>
    </lineage>
</organism>
<keyword evidence="3" id="KW-0808">Transferase</keyword>
<sequence length="783" mass="88545">MDVQQPSALVCLPTELRTRIYTFLLGFTVRRGFHTKHNESKNQLIWTSTCREIYQETSLLLYKQVGFDFSTTQAFFDTIKTLPSIVTRQLRQIRMIGYLLPLNPDTQSFTTYREAINFIPNLKVDHLMIEDYFHPPTCFESDYLSDEMTRHQITNILALDGWTTLSYVSFSTGFLTLSYDDQVATWDCWLKETYGPDSSVTVYVATAAHCPPQAYHILQDESERCIEDLTNFIPWTPNLNNEPPKRPCEVRVLAKRGSKNMNSCARTLDFNSEVFQQQYMWAQTIAEDAMSIVNSSLTTWPVADSLSALTFLDISNNRFTTIPSAIPAFNASGNPLLLTPLQIQTQKTFFQHLTSFQVDVAVCSTATTYKTFTDSASLAEASCIGSNNDAIPTSVDHHTEMLSPTAICLITVGGFLVIVAAIIITVRRRRIRTIDTTWNVDSGDIYHDPTNKEAMMSSLSINDMSSLKKPKDAVALALQTKFSTDTELMALCLPQHAVLPTRLLARSEGRVYETWLGHYKDQYVVIKKLTSFVNDVEANAIRLVQEMRSLSRLHHPNIVGFVGIINITIPEALGGVMEHCIHGDLQTLLQSHKEWSWECEKYSMALNIACALEYLHGQTPIIIHRDIRSHNVLVTSSNYQCKLTNFESSRTRSIVDTMTQEVGTMQWIAPEVLRGEDYCEAIDVYSFGVLLSELDTHEIPFHDRLQDNAKYTLVQEIVTGRIQPSFNSSCPSSLLQLAKHCLQFDPSKRPPIKVVVQTLEKLQNSFSTESRRTSTYASEGILV</sequence>
<dbReference type="PANTHER" id="PTHR44329">
    <property type="entry name" value="SERINE/THREONINE-PROTEIN KINASE TNNI3K-RELATED"/>
    <property type="match status" value="1"/>
</dbReference>
<gene>
    <name evidence="3" type="ORF">THRCLA_01249</name>
</gene>
<keyword evidence="1" id="KW-1133">Transmembrane helix</keyword>
<keyword evidence="3" id="KW-0418">Kinase</keyword>
<dbReference type="PROSITE" id="PS50011">
    <property type="entry name" value="PROTEIN_KINASE_DOM"/>
    <property type="match status" value="1"/>
</dbReference>
<dbReference type="Pfam" id="PF00069">
    <property type="entry name" value="Pkinase"/>
    <property type="match status" value="1"/>
</dbReference>
<feature type="domain" description="Protein kinase" evidence="2">
    <location>
        <begin position="497"/>
        <end position="762"/>
    </location>
</feature>
<dbReference type="InterPro" id="IPR032675">
    <property type="entry name" value="LRR_dom_sf"/>
</dbReference>
<protein>
    <submittedName>
        <fullName evidence="3">Kinase</fullName>
    </submittedName>
</protein>
<dbReference type="InterPro" id="IPR051681">
    <property type="entry name" value="Ser/Thr_Kinases-Pseudokinases"/>
</dbReference>
<comment type="caution">
    <text evidence="3">The sequence shown here is derived from an EMBL/GenBank/DDBJ whole genome shotgun (WGS) entry which is preliminary data.</text>
</comment>
<dbReference type="InterPro" id="IPR008266">
    <property type="entry name" value="Tyr_kinase_AS"/>
</dbReference>
<dbReference type="PANTHER" id="PTHR44329:SF214">
    <property type="entry name" value="PROTEIN KINASE DOMAIN-CONTAINING PROTEIN"/>
    <property type="match status" value="1"/>
</dbReference>
<keyword evidence="4" id="KW-1185">Reference proteome</keyword>
<dbReference type="GO" id="GO:0005524">
    <property type="term" value="F:ATP binding"/>
    <property type="evidence" value="ECO:0007669"/>
    <property type="project" value="InterPro"/>
</dbReference>
<feature type="transmembrane region" description="Helical" evidence="1">
    <location>
        <begin position="401"/>
        <end position="424"/>
    </location>
</feature>
<dbReference type="InterPro" id="IPR000719">
    <property type="entry name" value="Prot_kinase_dom"/>
</dbReference>
<keyword evidence="1" id="KW-0472">Membrane</keyword>
<name>A0A1W0A8U0_9STRA</name>
<evidence type="ECO:0000256" key="1">
    <source>
        <dbReference type="SAM" id="Phobius"/>
    </source>
</evidence>
<dbReference type="GO" id="GO:0004674">
    <property type="term" value="F:protein serine/threonine kinase activity"/>
    <property type="evidence" value="ECO:0007669"/>
    <property type="project" value="TreeGrafter"/>
</dbReference>
<dbReference type="Gene3D" id="1.10.510.10">
    <property type="entry name" value="Transferase(Phosphotransferase) domain 1"/>
    <property type="match status" value="1"/>
</dbReference>
<dbReference type="SUPFAM" id="SSF56112">
    <property type="entry name" value="Protein kinase-like (PK-like)"/>
    <property type="match status" value="1"/>
</dbReference>
<dbReference type="STRING" id="74557.A0A1W0A8U0"/>
<dbReference type="PROSITE" id="PS00109">
    <property type="entry name" value="PROTEIN_KINASE_TYR"/>
    <property type="match status" value="1"/>
</dbReference>
<dbReference type="OrthoDB" id="72726at2759"/>
<evidence type="ECO:0000313" key="4">
    <source>
        <dbReference type="Proteomes" id="UP000243217"/>
    </source>
</evidence>